<dbReference type="Pfam" id="PF06620">
    <property type="entry name" value="DUF1150"/>
    <property type="match status" value="1"/>
</dbReference>
<gene>
    <name evidence="1" type="ORF">ABS361_18560</name>
</gene>
<dbReference type="RefSeq" id="WP_407049128.1">
    <property type="nucleotide sequence ID" value="NZ_CP158568.1"/>
</dbReference>
<dbReference type="EMBL" id="CP158568">
    <property type="protein sequence ID" value="XBY44032.1"/>
    <property type="molecule type" value="Genomic_DNA"/>
</dbReference>
<dbReference type="KEGG" id="mflg:ABS361_18560"/>
<dbReference type="AlphaFoldDB" id="A0AAU7X8F5"/>
<accession>A0AAU7X8F5</accession>
<sequence length="86" mass="9033">MNDTTVEKTVMPNAAFAVLGAGKLAYVREIKSDDVAGLYPEAPPIAPGIRLWALVNANGTPILIADSREAVVANAFENDLTAVSVH</sequence>
<organism evidence="1">
    <name type="scientific">Methyloraptor flagellatus</name>
    <dbReference type="NCBI Taxonomy" id="3162530"/>
    <lineage>
        <taxon>Bacteria</taxon>
        <taxon>Pseudomonadati</taxon>
        <taxon>Pseudomonadota</taxon>
        <taxon>Alphaproteobacteria</taxon>
        <taxon>Hyphomicrobiales</taxon>
        <taxon>Ancalomicrobiaceae</taxon>
        <taxon>Methyloraptor</taxon>
    </lineage>
</organism>
<dbReference type="InterPro" id="IPR009531">
    <property type="entry name" value="DUF1150"/>
</dbReference>
<name>A0AAU7X8F5_9HYPH</name>
<proteinExistence type="predicted"/>
<evidence type="ECO:0000313" key="1">
    <source>
        <dbReference type="EMBL" id="XBY44032.1"/>
    </source>
</evidence>
<protein>
    <submittedName>
        <fullName evidence="1">DUF1150 domain-containing protein</fullName>
    </submittedName>
</protein>
<reference evidence="1" key="1">
    <citation type="submission" date="2024-06" db="EMBL/GenBank/DDBJ databases">
        <title>Methylostella associata gen. nov., sp. nov., a novel Ancalomicrobiaceae-affiliated facultatively methylotrophic bacteria that feed on methanotrophs of the genus Methylococcus.</title>
        <authorList>
            <person name="Saltykova V."/>
            <person name="Danilova O.V."/>
            <person name="Oshkin I.Y."/>
            <person name="Belova S.E."/>
            <person name="Pimenov N.V."/>
            <person name="Dedysh S.N."/>
        </authorList>
    </citation>
    <scope>NUCLEOTIDE SEQUENCE</scope>
    <source>
        <strain evidence="1">S20</strain>
    </source>
</reference>